<evidence type="ECO:0000313" key="2">
    <source>
        <dbReference type="EMBL" id="KTB43779.1"/>
    </source>
</evidence>
<proteinExistence type="predicted"/>
<accession>A0A0W0G5D8</accession>
<evidence type="ECO:0000256" key="1">
    <source>
        <dbReference type="SAM" id="MobiDB-lite"/>
    </source>
</evidence>
<feature type="compositionally biased region" description="Polar residues" evidence="1">
    <location>
        <begin position="62"/>
        <end position="77"/>
    </location>
</feature>
<feature type="compositionally biased region" description="Basic and acidic residues" evidence="1">
    <location>
        <begin position="18"/>
        <end position="33"/>
    </location>
</feature>
<gene>
    <name evidence="2" type="ORF">WG66_3641</name>
</gene>
<organism evidence="2 3">
    <name type="scientific">Moniliophthora roreri</name>
    <name type="common">Frosty pod rot fungus</name>
    <name type="synonym">Monilia roreri</name>
    <dbReference type="NCBI Taxonomy" id="221103"/>
    <lineage>
        <taxon>Eukaryota</taxon>
        <taxon>Fungi</taxon>
        <taxon>Dikarya</taxon>
        <taxon>Basidiomycota</taxon>
        <taxon>Agaricomycotina</taxon>
        <taxon>Agaricomycetes</taxon>
        <taxon>Agaricomycetidae</taxon>
        <taxon>Agaricales</taxon>
        <taxon>Marasmiineae</taxon>
        <taxon>Marasmiaceae</taxon>
        <taxon>Moniliophthora</taxon>
    </lineage>
</organism>
<dbReference type="Proteomes" id="UP000054988">
    <property type="component" value="Unassembled WGS sequence"/>
</dbReference>
<dbReference type="AlphaFoldDB" id="A0A0W0G5D8"/>
<evidence type="ECO:0000313" key="3">
    <source>
        <dbReference type="Proteomes" id="UP000054988"/>
    </source>
</evidence>
<comment type="caution">
    <text evidence="2">The sequence shown here is derived from an EMBL/GenBank/DDBJ whole genome shotgun (WGS) entry which is preliminary data.</text>
</comment>
<feature type="region of interest" description="Disordered" evidence="1">
    <location>
        <begin position="1"/>
        <end position="130"/>
    </location>
</feature>
<reference evidence="2 3" key="1">
    <citation type="submission" date="2015-12" db="EMBL/GenBank/DDBJ databases">
        <title>Draft genome sequence of Moniliophthora roreri, the causal agent of frosty pod rot of cacao.</title>
        <authorList>
            <person name="Aime M.C."/>
            <person name="Diaz-Valderrama J.R."/>
            <person name="Kijpornyongpan T."/>
            <person name="Phillips-Mora W."/>
        </authorList>
    </citation>
    <scope>NUCLEOTIDE SEQUENCE [LARGE SCALE GENOMIC DNA]</scope>
    <source>
        <strain evidence="2 3">MCA 2952</strain>
    </source>
</reference>
<dbReference type="EMBL" id="LATX01001078">
    <property type="protein sequence ID" value="KTB43779.1"/>
    <property type="molecule type" value="Genomic_DNA"/>
</dbReference>
<name>A0A0W0G5D8_MONRR</name>
<sequence length="130" mass="14211">MLPQPQGKKTASRQRAIYKKDGWSWKKETERQGNRIPAPTQPADITEMLETPPLHVPASPPKSKNSTPTNSPGTTRKPSWGFLGSLNTSTTSPRARDVVFTSISAPTPPSPRTPASGPKHQRPYTPNSPF</sequence>
<protein>
    <submittedName>
        <fullName evidence="2">Uncharacterized protein</fullName>
    </submittedName>
</protein>